<name>A0ABQ3Y7S6_9ACTN</name>
<dbReference type="Gene3D" id="1.25.10.10">
    <property type="entry name" value="Leucine-rich Repeat Variant"/>
    <property type="match status" value="2"/>
</dbReference>
<dbReference type="SUPFAM" id="SSF48371">
    <property type="entry name" value="ARM repeat"/>
    <property type="match status" value="1"/>
</dbReference>
<dbReference type="InterPro" id="IPR016024">
    <property type="entry name" value="ARM-type_fold"/>
</dbReference>
<accession>A0ABQ3Y7S6</accession>
<reference evidence="2 3" key="1">
    <citation type="submission" date="2021-01" db="EMBL/GenBank/DDBJ databases">
        <title>Whole genome shotgun sequence of Actinoplanes deccanensis NBRC 13994.</title>
        <authorList>
            <person name="Komaki H."/>
            <person name="Tamura T."/>
        </authorList>
    </citation>
    <scope>NUCLEOTIDE SEQUENCE [LARGE SCALE GENOMIC DNA]</scope>
    <source>
        <strain evidence="2 3">NBRC 13994</strain>
    </source>
</reference>
<organism evidence="2 3">
    <name type="scientific">Paractinoplanes deccanensis</name>
    <dbReference type="NCBI Taxonomy" id="113561"/>
    <lineage>
        <taxon>Bacteria</taxon>
        <taxon>Bacillati</taxon>
        <taxon>Actinomycetota</taxon>
        <taxon>Actinomycetes</taxon>
        <taxon>Micromonosporales</taxon>
        <taxon>Micromonosporaceae</taxon>
        <taxon>Paractinoplanes</taxon>
    </lineage>
</organism>
<dbReference type="Proteomes" id="UP000609879">
    <property type="component" value="Unassembled WGS sequence"/>
</dbReference>
<evidence type="ECO:0000256" key="1">
    <source>
        <dbReference type="SAM" id="MobiDB-lite"/>
    </source>
</evidence>
<dbReference type="EMBL" id="BOMI01000090">
    <property type="protein sequence ID" value="GID76042.1"/>
    <property type="molecule type" value="Genomic_DNA"/>
</dbReference>
<evidence type="ECO:0008006" key="4">
    <source>
        <dbReference type="Google" id="ProtNLM"/>
    </source>
</evidence>
<comment type="caution">
    <text evidence="2">The sequence shown here is derived from an EMBL/GenBank/DDBJ whole genome shotgun (WGS) entry which is preliminary data.</text>
</comment>
<feature type="region of interest" description="Disordered" evidence="1">
    <location>
        <begin position="302"/>
        <end position="330"/>
    </location>
</feature>
<gene>
    <name evidence="2" type="ORF">Ade02nite_46830</name>
</gene>
<sequence>MLDGLDAVAWGELSHAYGTALDTPGLLRRAIHDQEAISELHGSVFHQGSVYSATVAAVPFLAELAAGESSDRPGLLWRRWAVEEEPAVRAALALALGETDPAGARAVLAGAAVDGEPNVRAAAAVALLRAGLAWPDGTVPALVSAIDEDAEITWAWSRGAEWYEEIVVAPPAPVAVAVAERMLRSDQPETRKAGLWAAGARCTALRSAPPVFVPLVAPALDDPDPEVRDDALDLLRRSGAAVRQFAGVLAQVATRFPETAGEVAFTAEHRTVETLMRLGDPRWVAPLRSAWERGHRSRLMGGAASLHAGGARRRTSRAARRSGNRRGARE</sequence>
<dbReference type="RefSeq" id="WP_203767791.1">
    <property type="nucleotide sequence ID" value="NZ_BAAABO010000007.1"/>
</dbReference>
<evidence type="ECO:0000313" key="3">
    <source>
        <dbReference type="Proteomes" id="UP000609879"/>
    </source>
</evidence>
<feature type="compositionally biased region" description="Basic residues" evidence="1">
    <location>
        <begin position="310"/>
        <end position="330"/>
    </location>
</feature>
<protein>
    <recommendedName>
        <fullName evidence="4">HEAT repeat domain-containing protein</fullName>
    </recommendedName>
</protein>
<proteinExistence type="predicted"/>
<dbReference type="Pfam" id="PF13646">
    <property type="entry name" value="HEAT_2"/>
    <property type="match status" value="1"/>
</dbReference>
<dbReference type="InterPro" id="IPR011989">
    <property type="entry name" value="ARM-like"/>
</dbReference>
<evidence type="ECO:0000313" key="2">
    <source>
        <dbReference type="EMBL" id="GID76042.1"/>
    </source>
</evidence>
<keyword evidence="3" id="KW-1185">Reference proteome</keyword>